<accession>A0A089M200</accession>
<dbReference type="PANTHER" id="PTHR45138:SF9">
    <property type="entry name" value="DIGUANYLATE CYCLASE DGCM-RELATED"/>
    <property type="match status" value="1"/>
</dbReference>
<evidence type="ECO:0000259" key="1">
    <source>
        <dbReference type="PROSITE" id="PS50887"/>
    </source>
</evidence>
<name>A0A089M200_9BACL</name>
<dbReference type="GO" id="GO:0005886">
    <property type="term" value="C:plasma membrane"/>
    <property type="evidence" value="ECO:0007669"/>
    <property type="project" value="TreeGrafter"/>
</dbReference>
<dbReference type="EMBL" id="CP009286">
    <property type="protein sequence ID" value="AIQ65503.1"/>
    <property type="molecule type" value="Genomic_DNA"/>
</dbReference>
<dbReference type="InterPro" id="IPR000160">
    <property type="entry name" value="GGDEF_dom"/>
</dbReference>
<dbReference type="NCBIfam" id="TIGR00254">
    <property type="entry name" value="GGDEF"/>
    <property type="match status" value="1"/>
</dbReference>
<dbReference type="InterPro" id="IPR050469">
    <property type="entry name" value="Diguanylate_Cyclase"/>
</dbReference>
<dbReference type="KEGG" id="pste:PSTEL_22685"/>
<dbReference type="InterPro" id="IPR043128">
    <property type="entry name" value="Rev_trsase/Diguanyl_cyclase"/>
</dbReference>
<keyword evidence="3" id="KW-1185">Reference proteome</keyword>
<dbReference type="GO" id="GO:0043709">
    <property type="term" value="P:cell adhesion involved in single-species biofilm formation"/>
    <property type="evidence" value="ECO:0007669"/>
    <property type="project" value="TreeGrafter"/>
</dbReference>
<sequence>MRRSRSARPAGAIRCERIREQVKDHLFSTGSEQIRITVSAGIYTSEGGADSRPEEMIKKADHALYQAKNNGRDRVEVYTPDEE</sequence>
<protein>
    <recommendedName>
        <fullName evidence="1">GGDEF domain-containing protein</fullName>
    </recommendedName>
</protein>
<dbReference type="GO" id="GO:0052621">
    <property type="term" value="F:diguanylate cyclase activity"/>
    <property type="evidence" value="ECO:0007669"/>
    <property type="project" value="TreeGrafter"/>
</dbReference>
<dbReference type="RefSeq" id="WP_038698623.1">
    <property type="nucleotide sequence ID" value="NZ_CP009286.1"/>
</dbReference>
<dbReference type="AlphaFoldDB" id="A0A089M200"/>
<evidence type="ECO:0000313" key="2">
    <source>
        <dbReference type="EMBL" id="AIQ65503.1"/>
    </source>
</evidence>
<evidence type="ECO:0000313" key="3">
    <source>
        <dbReference type="Proteomes" id="UP000029507"/>
    </source>
</evidence>
<dbReference type="PROSITE" id="PS50887">
    <property type="entry name" value="GGDEF"/>
    <property type="match status" value="1"/>
</dbReference>
<dbReference type="Pfam" id="PF00990">
    <property type="entry name" value="GGDEF"/>
    <property type="match status" value="1"/>
</dbReference>
<proteinExistence type="predicted"/>
<dbReference type="InterPro" id="IPR029787">
    <property type="entry name" value="Nucleotide_cyclase"/>
</dbReference>
<dbReference type="STRING" id="169760.PSTEL_22685"/>
<dbReference type="GO" id="GO:1902201">
    <property type="term" value="P:negative regulation of bacterial-type flagellum-dependent cell motility"/>
    <property type="evidence" value="ECO:0007669"/>
    <property type="project" value="TreeGrafter"/>
</dbReference>
<feature type="domain" description="GGDEF" evidence="1">
    <location>
        <begin position="1"/>
        <end position="80"/>
    </location>
</feature>
<dbReference type="PANTHER" id="PTHR45138">
    <property type="entry name" value="REGULATORY COMPONENTS OF SENSORY TRANSDUCTION SYSTEM"/>
    <property type="match status" value="1"/>
</dbReference>
<dbReference type="Gene3D" id="3.30.70.270">
    <property type="match status" value="1"/>
</dbReference>
<organism evidence="2 3">
    <name type="scientific">Paenibacillus stellifer</name>
    <dbReference type="NCBI Taxonomy" id="169760"/>
    <lineage>
        <taxon>Bacteria</taxon>
        <taxon>Bacillati</taxon>
        <taxon>Bacillota</taxon>
        <taxon>Bacilli</taxon>
        <taxon>Bacillales</taxon>
        <taxon>Paenibacillaceae</taxon>
        <taxon>Paenibacillus</taxon>
    </lineage>
</organism>
<dbReference type="HOGENOM" id="CLU_2539444_0_0_9"/>
<dbReference type="OrthoDB" id="9759607at2"/>
<dbReference type="Proteomes" id="UP000029507">
    <property type="component" value="Chromosome"/>
</dbReference>
<reference evidence="2 3" key="1">
    <citation type="submission" date="2014-08" db="EMBL/GenBank/DDBJ databases">
        <title>Comparative genomics of the Paenibacillus odorifer group.</title>
        <authorList>
            <person name="den Bakker H.C."/>
            <person name="Tsai Y.-C."/>
            <person name="Martin N."/>
            <person name="Korlach J."/>
            <person name="Wiedmann M."/>
        </authorList>
    </citation>
    <scope>NUCLEOTIDE SEQUENCE [LARGE SCALE GENOMIC DNA]</scope>
    <source>
        <strain evidence="2 3">DSM 14472</strain>
    </source>
</reference>
<gene>
    <name evidence="2" type="ORF">PSTEL_22685</name>
</gene>
<dbReference type="SUPFAM" id="SSF55073">
    <property type="entry name" value="Nucleotide cyclase"/>
    <property type="match status" value="1"/>
</dbReference>